<dbReference type="InterPro" id="IPR029018">
    <property type="entry name" value="Hex-like_dom2"/>
</dbReference>
<evidence type="ECO:0000256" key="5">
    <source>
        <dbReference type="ARBA" id="ARBA00023295"/>
    </source>
</evidence>
<reference evidence="8" key="1">
    <citation type="submission" date="2023-04" db="EMBL/GenBank/DDBJ databases">
        <title>Comparative genomic analysis of Cohnella hashimotonis sp. nov., isolated from the International Space Station.</title>
        <authorList>
            <person name="Venkateswaran K."/>
            <person name="Simpson A."/>
        </authorList>
    </citation>
    <scope>NUCLEOTIDE SEQUENCE</scope>
    <source>
        <strain evidence="8">F6_2S_P_1</strain>
    </source>
</reference>
<dbReference type="SUPFAM" id="SSF51445">
    <property type="entry name" value="(Trans)glycosidases"/>
    <property type="match status" value="1"/>
</dbReference>
<evidence type="ECO:0000313" key="8">
    <source>
        <dbReference type="EMBL" id="MDI4647466.1"/>
    </source>
</evidence>
<evidence type="ECO:0000256" key="1">
    <source>
        <dbReference type="ARBA" id="ARBA00001231"/>
    </source>
</evidence>
<feature type="domain" description="Beta-hexosaminidase bacterial type N-terminal" evidence="7">
    <location>
        <begin position="8"/>
        <end position="132"/>
    </location>
</feature>
<proteinExistence type="inferred from homology"/>
<evidence type="ECO:0000259" key="6">
    <source>
        <dbReference type="Pfam" id="PF00728"/>
    </source>
</evidence>
<comment type="similarity">
    <text evidence="2">Belongs to the glycosyl hydrolase 20 family.</text>
</comment>
<dbReference type="PANTHER" id="PTHR22600:SF57">
    <property type="entry name" value="BETA-N-ACETYLHEXOSAMINIDASE"/>
    <property type="match status" value="1"/>
</dbReference>
<comment type="caution">
    <text evidence="8">The sequence shown here is derived from an EMBL/GenBank/DDBJ whole genome shotgun (WGS) entry which is preliminary data.</text>
</comment>
<name>A0ABT6TKT1_9BACL</name>
<evidence type="ECO:0000256" key="2">
    <source>
        <dbReference type="ARBA" id="ARBA00006285"/>
    </source>
</evidence>
<dbReference type="CDD" id="cd06565">
    <property type="entry name" value="GH20_GcnA-like"/>
    <property type="match status" value="1"/>
</dbReference>
<dbReference type="Gene3D" id="3.30.379.10">
    <property type="entry name" value="Chitobiase/beta-hexosaminidase domain 2-like"/>
    <property type="match status" value="1"/>
</dbReference>
<keyword evidence="9" id="KW-1185">Reference proteome</keyword>
<dbReference type="EMBL" id="JAGRPV010000001">
    <property type="protein sequence ID" value="MDI4647466.1"/>
    <property type="molecule type" value="Genomic_DNA"/>
</dbReference>
<dbReference type="SUPFAM" id="SSF55545">
    <property type="entry name" value="beta-N-acetylhexosaminidase-like domain"/>
    <property type="match status" value="1"/>
</dbReference>
<dbReference type="InterPro" id="IPR015882">
    <property type="entry name" value="HEX_bac_N"/>
</dbReference>
<dbReference type="Pfam" id="PF02838">
    <property type="entry name" value="Glyco_hydro_20b"/>
    <property type="match status" value="1"/>
</dbReference>
<organism evidence="8 9">
    <name type="scientific">Cohnella hashimotonis</name>
    <dbReference type="NCBI Taxonomy" id="2826895"/>
    <lineage>
        <taxon>Bacteria</taxon>
        <taxon>Bacillati</taxon>
        <taxon>Bacillota</taxon>
        <taxon>Bacilli</taxon>
        <taxon>Bacillales</taxon>
        <taxon>Paenibacillaceae</taxon>
        <taxon>Cohnella</taxon>
    </lineage>
</organism>
<sequence length="634" mass="71391">MIEENMLLVPHPQQLLYTEGEYALPREGRIRLPSAAGERMTDIAKRAQRLVRELAGSALSIVCDGVSAADCLRFEREDRLPPEGYHLEIGRDGMSIVYKDEAGAFHAVSTLKQILWARRDEASLPCLRISDYPDFAARGIMLDISRDRIPTLATLYRVVDLMADLKLNQLQLYIEGFSYAYPSFPDVWEAGTPIAPEEIRQLSRYCADRFIDLVPNQNSFGHMTPWLIRDEFNALAECPDGCEAPWGRYHPTTFNPVDPAVFGFLERTFDDLLPAFSSDYFNVGCDETFELGQGQSQAECERRGKGIVYLDYLLNLNALVGKKGKKMMFWAEIIAAYPELIERLPKDLIALEWGYSADDPDPAHCETLMKHGIPYYVCPGTSSWNTIGGLTDNMKSNLRNAALRGKQFGAIGFLNTDWGSPHHWHHLPISYPGFVYGAALSWSVDRNIDADIAAYLDRFVFLDRNNRLGQFALDLGNYYLQEQKTNFDGSGTFRTLYYHQLTDTNRDLDRLALPDLTRSDFKRVAAYVSALREELAAAAPACDDAALVIAEYENAVALILHGTELGLYKHAAPDDTAARKARLSAMLRELAHIKSDYERIWLSRNRPGGMKESLVPLDRLAGEYQEALKGLELA</sequence>
<protein>
    <recommendedName>
        <fullName evidence="3">beta-N-acetylhexosaminidase</fullName>
        <ecNumber evidence="3">3.2.1.52</ecNumber>
    </recommendedName>
</protein>
<evidence type="ECO:0000259" key="7">
    <source>
        <dbReference type="Pfam" id="PF02838"/>
    </source>
</evidence>
<dbReference type="EC" id="3.2.1.52" evidence="3"/>
<dbReference type="InterPro" id="IPR017853">
    <property type="entry name" value="GH"/>
</dbReference>
<dbReference type="Pfam" id="PF00728">
    <property type="entry name" value="Glyco_hydro_20"/>
    <property type="match status" value="1"/>
</dbReference>
<evidence type="ECO:0000256" key="3">
    <source>
        <dbReference type="ARBA" id="ARBA00012663"/>
    </source>
</evidence>
<dbReference type="Gene3D" id="3.20.20.80">
    <property type="entry name" value="Glycosidases"/>
    <property type="match status" value="1"/>
</dbReference>
<dbReference type="InterPro" id="IPR025705">
    <property type="entry name" value="Beta_hexosaminidase_sua/sub"/>
</dbReference>
<dbReference type="PANTHER" id="PTHR22600">
    <property type="entry name" value="BETA-HEXOSAMINIDASE"/>
    <property type="match status" value="1"/>
</dbReference>
<evidence type="ECO:0000256" key="4">
    <source>
        <dbReference type="ARBA" id="ARBA00022801"/>
    </source>
</evidence>
<dbReference type="InterPro" id="IPR015883">
    <property type="entry name" value="Glyco_hydro_20_cat"/>
</dbReference>
<comment type="catalytic activity">
    <reaction evidence="1">
        <text>Hydrolysis of terminal non-reducing N-acetyl-D-hexosamine residues in N-acetyl-beta-D-hexosaminides.</text>
        <dbReference type="EC" id="3.2.1.52"/>
    </reaction>
</comment>
<dbReference type="Proteomes" id="UP001161691">
    <property type="component" value="Unassembled WGS sequence"/>
</dbReference>
<gene>
    <name evidence="8" type="ORF">KB449_21020</name>
</gene>
<feature type="domain" description="Glycoside hydrolase family 20 catalytic" evidence="6">
    <location>
        <begin position="135"/>
        <end position="379"/>
    </location>
</feature>
<evidence type="ECO:0000313" key="9">
    <source>
        <dbReference type="Proteomes" id="UP001161691"/>
    </source>
</evidence>
<keyword evidence="5" id="KW-0326">Glycosidase</keyword>
<dbReference type="PRINTS" id="PR00738">
    <property type="entry name" value="GLHYDRLASE20"/>
</dbReference>
<keyword evidence="4" id="KW-0378">Hydrolase</keyword>
<dbReference type="RefSeq" id="WP_282910230.1">
    <property type="nucleotide sequence ID" value="NZ_JAGRPV010000001.1"/>
</dbReference>
<accession>A0ABT6TKT1</accession>